<feature type="transmembrane region" description="Helical" evidence="1">
    <location>
        <begin position="14"/>
        <end position="35"/>
    </location>
</feature>
<dbReference type="Pfam" id="PF00990">
    <property type="entry name" value="GGDEF"/>
    <property type="match status" value="1"/>
</dbReference>
<feature type="transmembrane region" description="Helical" evidence="1">
    <location>
        <begin position="83"/>
        <end position="103"/>
    </location>
</feature>
<dbReference type="Gene3D" id="3.20.20.450">
    <property type="entry name" value="EAL domain"/>
    <property type="match status" value="1"/>
</dbReference>
<feature type="domain" description="MHYT" evidence="4">
    <location>
        <begin position="11"/>
        <end position="205"/>
    </location>
</feature>
<dbReference type="NCBIfam" id="TIGR00254">
    <property type="entry name" value="GGDEF"/>
    <property type="match status" value="1"/>
</dbReference>
<dbReference type="Pfam" id="PF03707">
    <property type="entry name" value="MHYT"/>
    <property type="match status" value="3"/>
</dbReference>
<dbReference type="SUPFAM" id="SSF141868">
    <property type="entry name" value="EAL domain-like"/>
    <property type="match status" value="1"/>
</dbReference>
<proteinExistence type="predicted"/>
<dbReference type="EMBL" id="JAAOCD010000007">
    <property type="protein sequence ID" value="NHK99694.1"/>
    <property type="molecule type" value="Genomic_DNA"/>
</dbReference>
<dbReference type="InterPro" id="IPR001633">
    <property type="entry name" value="EAL_dom"/>
</dbReference>
<dbReference type="PROSITE" id="PS50887">
    <property type="entry name" value="GGDEF"/>
    <property type="match status" value="1"/>
</dbReference>
<keyword evidence="1" id="KW-0472">Membrane</keyword>
<evidence type="ECO:0000259" key="2">
    <source>
        <dbReference type="PROSITE" id="PS50883"/>
    </source>
</evidence>
<dbReference type="PANTHER" id="PTHR44757">
    <property type="entry name" value="DIGUANYLATE CYCLASE DGCP"/>
    <property type="match status" value="1"/>
</dbReference>
<dbReference type="Pfam" id="PF00563">
    <property type="entry name" value="EAL"/>
    <property type="match status" value="1"/>
</dbReference>
<dbReference type="InterPro" id="IPR043128">
    <property type="entry name" value="Rev_trsase/Diguanyl_cyclase"/>
</dbReference>
<organism evidence="5 6">
    <name type="scientific">Rubrivivax benzoatilyticus</name>
    <dbReference type="NCBI Taxonomy" id="316997"/>
    <lineage>
        <taxon>Bacteria</taxon>
        <taxon>Pseudomonadati</taxon>
        <taxon>Pseudomonadota</taxon>
        <taxon>Betaproteobacteria</taxon>
        <taxon>Burkholderiales</taxon>
        <taxon>Sphaerotilaceae</taxon>
        <taxon>Rubrivivax</taxon>
    </lineage>
</organism>
<accession>A0ABX0I0S8</accession>
<evidence type="ECO:0000313" key="5">
    <source>
        <dbReference type="EMBL" id="NHK99694.1"/>
    </source>
</evidence>
<comment type="caution">
    <text evidence="5">The sequence shown here is derived from an EMBL/GenBank/DDBJ whole genome shotgun (WGS) entry which is preliminary data.</text>
</comment>
<feature type="transmembrane region" description="Helical" evidence="1">
    <location>
        <begin position="47"/>
        <end position="71"/>
    </location>
</feature>
<feature type="transmembrane region" description="Helical" evidence="1">
    <location>
        <begin position="110"/>
        <end position="129"/>
    </location>
</feature>
<evidence type="ECO:0000256" key="1">
    <source>
        <dbReference type="PROSITE-ProRule" id="PRU00244"/>
    </source>
</evidence>
<dbReference type="InterPro" id="IPR035919">
    <property type="entry name" value="EAL_sf"/>
</dbReference>
<dbReference type="SMART" id="SM00052">
    <property type="entry name" value="EAL"/>
    <property type="match status" value="1"/>
</dbReference>
<feature type="transmembrane region" description="Helical" evidence="1">
    <location>
        <begin position="221"/>
        <end position="246"/>
    </location>
</feature>
<keyword evidence="1" id="KW-1133">Transmembrane helix</keyword>
<dbReference type="InterPro" id="IPR029787">
    <property type="entry name" value="Nucleotide_cyclase"/>
</dbReference>
<dbReference type="InterPro" id="IPR000160">
    <property type="entry name" value="GGDEF_dom"/>
</dbReference>
<dbReference type="CDD" id="cd01949">
    <property type="entry name" value="GGDEF"/>
    <property type="match status" value="1"/>
</dbReference>
<dbReference type="Proteomes" id="UP000802098">
    <property type="component" value="Unassembled WGS sequence"/>
</dbReference>
<protein>
    <submittedName>
        <fullName evidence="5">EAL domain-containing protein</fullName>
    </submittedName>
</protein>
<dbReference type="PROSITE" id="PS50883">
    <property type="entry name" value="EAL"/>
    <property type="match status" value="1"/>
</dbReference>
<gene>
    <name evidence="5" type="ORF">G7087_15010</name>
</gene>
<evidence type="ECO:0000259" key="4">
    <source>
        <dbReference type="PROSITE" id="PS50924"/>
    </source>
</evidence>
<keyword evidence="1" id="KW-0812">Transmembrane</keyword>
<reference evidence="5 6" key="1">
    <citation type="submission" date="2020-03" db="EMBL/GenBank/DDBJ databases">
        <title>Rubrivivax benzoatilyticus JA2 (sequenced after 10 years sub-culturing).</title>
        <authorList>
            <person name="Gupta D."/>
            <person name="Chintalapati S."/>
            <person name="Chintalapati V.R."/>
        </authorList>
    </citation>
    <scope>NUCLEOTIDE SEQUENCE [LARGE SCALE GENOMIC DNA]</scope>
    <source>
        <strain evidence="5 6">JA2-Mal</strain>
    </source>
</reference>
<name>A0ABX0I0S8_9BURK</name>
<feature type="transmembrane region" description="Helical" evidence="1">
    <location>
        <begin position="149"/>
        <end position="168"/>
    </location>
</feature>
<evidence type="ECO:0000313" key="6">
    <source>
        <dbReference type="Proteomes" id="UP000802098"/>
    </source>
</evidence>
<dbReference type="RefSeq" id="WP_009855702.1">
    <property type="nucleotide sequence ID" value="NZ_JAAOCD010000007.1"/>
</dbReference>
<dbReference type="Gene3D" id="3.30.70.270">
    <property type="match status" value="1"/>
</dbReference>
<feature type="domain" description="GGDEF" evidence="3">
    <location>
        <begin position="304"/>
        <end position="437"/>
    </location>
</feature>
<feature type="transmembrane region" description="Helical" evidence="1">
    <location>
        <begin position="180"/>
        <end position="201"/>
    </location>
</feature>
<keyword evidence="6" id="KW-1185">Reference proteome</keyword>
<dbReference type="CDD" id="cd01948">
    <property type="entry name" value="EAL"/>
    <property type="match status" value="1"/>
</dbReference>
<dbReference type="SMART" id="SM00267">
    <property type="entry name" value="GGDEF"/>
    <property type="match status" value="1"/>
</dbReference>
<dbReference type="PANTHER" id="PTHR44757:SF2">
    <property type="entry name" value="BIOFILM ARCHITECTURE MAINTENANCE PROTEIN MBAA"/>
    <property type="match status" value="1"/>
</dbReference>
<sequence length="714" mass="75919">MPPAPFLLTRHDPLLVATSLAVAVLASYVALDLARRLGSAAARHRRSWWAAGSLALGTGIWAMHFIGMLGFDAGIPLGYQRDLTLASWVAAVAASAIALGLATRDRLTPATLAAGSACMAAGIGAMHYLGMGALDIVPGIVWDIRLVGASMLIAWLASAVALSIFFVLRRHQGPQRLRLQLASALVMGLAIGGMHYCGMAAAQLPQGAICLSADALGGAPLAMLVSVVSVLLLGGTLALSVSDTLARAREARLLRSLDAAQDTLRRKALEDPLTGLPNRVLFEDRLQHALARVSRDAAPRRRGERLAVLFANVDGFKPVNDSFGHEAGDAVLREIGRRLRGVKRDADTFARLGADEFVAMVEARDAEAAAVALAQRVVDGFRPPFTLGGQPVSLSCSVGIALYPDHDDSGQRLLGCANAAMDAAKRAGGGCFTVYESAMSGDASEQLVLQQALRRAIELGELALFYQPKIRANGAAVHGLEALLRWHHPERGLVSPAVFVPLAERFGLIGTIGHWVLEAACAQLAQWQAQGHACRVAINLSPHQLRQTDLPERIAQALQRHGLQPSSLVCEITETAMMENLGPERGVLDAIAALGVYVSIDDFGTGYSSLAHLRNIPARQLKIDRSFVADLEQDADARAVLGSIVQLAHALRMEVVAEGVETAAQRRLLARMGCDLLQGYLIARPMPAEAVLPWITAFEQGVRAARADEVPSVP</sequence>
<dbReference type="SUPFAM" id="SSF55073">
    <property type="entry name" value="Nucleotide cyclase"/>
    <property type="match status" value="1"/>
</dbReference>
<evidence type="ECO:0000259" key="3">
    <source>
        <dbReference type="PROSITE" id="PS50887"/>
    </source>
</evidence>
<feature type="domain" description="EAL" evidence="2">
    <location>
        <begin position="446"/>
        <end position="699"/>
    </location>
</feature>
<dbReference type="InterPro" id="IPR052155">
    <property type="entry name" value="Biofilm_reg_signaling"/>
</dbReference>
<dbReference type="PROSITE" id="PS50924">
    <property type="entry name" value="MHYT"/>
    <property type="match status" value="1"/>
</dbReference>
<dbReference type="InterPro" id="IPR005330">
    <property type="entry name" value="MHYT_dom"/>
</dbReference>